<protein>
    <submittedName>
        <fullName evidence="7">MFS transporter</fullName>
    </submittedName>
</protein>
<keyword evidence="3 5" id="KW-1133">Transmembrane helix</keyword>
<feature type="transmembrane region" description="Helical" evidence="5">
    <location>
        <begin position="150"/>
        <end position="170"/>
    </location>
</feature>
<feature type="transmembrane region" description="Helical" evidence="5">
    <location>
        <begin position="120"/>
        <end position="138"/>
    </location>
</feature>
<dbReference type="GO" id="GO:0005886">
    <property type="term" value="C:plasma membrane"/>
    <property type="evidence" value="ECO:0007669"/>
    <property type="project" value="UniProtKB-SubCell"/>
</dbReference>
<dbReference type="Gene3D" id="1.20.1250.20">
    <property type="entry name" value="MFS general substrate transporter like domains"/>
    <property type="match status" value="2"/>
</dbReference>
<dbReference type="InterPro" id="IPR011701">
    <property type="entry name" value="MFS"/>
</dbReference>
<dbReference type="Proteomes" id="UP000612585">
    <property type="component" value="Unassembled WGS sequence"/>
</dbReference>
<dbReference type="Pfam" id="PF07690">
    <property type="entry name" value="MFS_1"/>
    <property type="match status" value="1"/>
</dbReference>
<dbReference type="PROSITE" id="PS50850">
    <property type="entry name" value="MFS"/>
    <property type="match status" value="1"/>
</dbReference>
<evidence type="ECO:0000256" key="1">
    <source>
        <dbReference type="ARBA" id="ARBA00004651"/>
    </source>
</evidence>
<dbReference type="GO" id="GO:0022857">
    <property type="term" value="F:transmembrane transporter activity"/>
    <property type="evidence" value="ECO:0007669"/>
    <property type="project" value="InterPro"/>
</dbReference>
<feature type="transmembrane region" description="Helical" evidence="5">
    <location>
        <begin position="226"/>
        <end position="244"/>
    </location>
</feature>
<evidence type="ECO:0000256" key="3">
    <source>
        <dbReference type="ARBA" id="ARBA00022989"/>
    </source>
</evidence>
<dbReference type="PANTHER" id="PTHR23523">
    <property type="match status" value="1"/>
</dbReference>
<dbReference type="EMBL" id="BOPG01000059">
    <property type="protein sequence ID" value="GIJ60786.1"/>
    <property type="molecule type" value="Genomic_DNA"/>
</dbReference>
<evidence type="ECO:0000313" key="7">
    <source>
        <dbReference type="EMBL" id="GIJ60786.1"/>
    </source>
</evidence>
<keyword evidence="4 5" id="KW-0472">Membrane</keyword>
<feature type="transmembrane region" description="Helical" evidence="5">
    <location>
        <begin position="62"/>
        <end position="81"/>
    </location>
</feature>
<feature type="transmembrane region" description="Helical" evidence="5">
    <location>
        <begin position="26"/>
        <end position="50"/>
    </location>
</feature>
<dbReference type="InterPro" id="IPR052524">
    <property type="entry name" value="MFS_Cyanate_Porter"/>
</dbReference>
<evidence type="ECO:0000313" key="8">
    <source>
        <dbReference type="Proteomes" id="UP000612585"/>
    </source>
</evidence>
<evidence type="ECO:0000256" key="4">
    <source>
        <dbReference type="ARBA" id="ARBA00023136"/>
    </source>
</evidence>
<organism evidence="7 8">
    <name type="scientific">Virgisporangium aurantiacum</name>
    <dbReference type="NCBI Taxonomy" id="175570"/>
    <lineage>
        <taxon>Bacteria</taxon>
        <taxon>Bacillati</taxon>
        <taxon>Actinomycetota</taxon>
        <taxon>Actinomycetes</taxon>
        <taxon>Micromonosporales</taxon>
        <taxon>Micromonosporaceae</taxon>
        <taxon>Virgisporangium</taxon>
    </lineage>
</organism>
<sequence>MVLVAANLRPVITSVPPVVDGLVATFGLSAFAAGALTTVPVLCMGLFAPLGAIVSRRVGESATLALAVGLIAAGALLRSVAGVAGLYAGTAVAGAGIAVAGALLPSVVRARVPARVGPVTGIYTAALIAGAFLAAGATEPLRDALGVSTQAVLAVWAVPAIVAVVVWLAARSPSPPRGGTRVPLPWRSGAAWLGAVFMGTQSLLFYGSLAWLAAVYTRLGMDTAHAGLLLALFSATQMVTAFALPALAHRFGRRPLWTFGSVGVTTVGLFLVALAPDPFPAAPWLWAALLGLGMGGNLSLALSIVTDLAPTPREASAYTGMAFLVGYTLAALGPVALGRLTDLTGGYRAGFLVLGAVGVVTAVVGTAAARSTAARMH</sequence>
<evidence type="ECO:0000259" key="6">
    <source>
        <dbReference type="PROSITE" id="PS50850"/>
    </source>
</evidence>
<comment type="subcellular location">
    <subcellularLocation>
        <location evidence="1">Cell membrane</location>
        <topology evidence="1">Multi-pass membrane protein</topology>
    </subcellularLocation>
</comment>
<feature type="transmembrane region" description="Helical" evidence="5">
    <location>
        <begin position="281"/>
        <end position="305"/>
    </location>
</feature>
<proteinExistence type="predicted"/>
<keyword evidence="2 5" id="KW-0812">Transmembrane</keyword>
<name>A0A8J3ZFS5_9ACTN</name>
<evidence type="ECO:0000256" key="5">
    <source>
        <dbReference type="SAM" id="Phobius"/>
    </source>
</evidence>
<feature type="domain" description="Major facilitator superfamily (MFS) profile" evidence="6">
    <location>
        <begin position="187"/>
        <end position="377"/>
    </location>
</feature>
<gene>
    <name evidence="7" type="ORF">Vau01_083020</name>
</gene>
<feature type="transmembrane region" description="Helical" evidence="5">
    <location>
        <begin position="317"/>
        <end position="337"/>
    </location>
</feature>
<feature type="transmembrane region" description="Helical" evidence="5">
    <location>
        <begin position="191"/>
        <end position="214"/>
    </location>
</feature>
<dbReference type="SUPFAM" id="SSF103473">
    <property type="entry name" value="MFS general substrate transporter"/>
    <property type="match status" value="1"/>
</dbReference>
<dbReference type="InterPro" id="IPR020846">
    <property type="entry name" value="MFS_dom"/>
</dbReference>
<reference evidence="7" key="1">
    <citation type="submission" date="2021-01" db="EMBL/GenBank/DDBJ databases">
        <title>Whole genome shotgun sequence of Virgisporangium aurantiacum NBRC 16421.</title>
        <authorList>
            <person name="Komaki H."/>
            <person name="Tamura T."/>
        </authorList>
    </citation>
    <scope>NUCLEOTIDE SEQUENCE</scope>
    <source>
        <strain evidence="7">NBRC 16421</strain>
    </source>
</reference>
<dbReference type="InterPro" id="IPR036259">
    <property type="entry name" value="MFS_trans_sf"/>
</dbReference>
<feature type="transmembrane region" description="Helical" evidence="5">
    <location>
        <begin position="349"/>
        <end position="369"/>
    </location>
</feature>
<comment type="caution">
    <text evidence="7">The sequence shown here is derived from an EMBL/GenBank/DDBJ whole genome shotgun (WGS) entry which is preliminary data.</text>
</comment>
<keyword evidence="8" id="KW-1185">Reference proteome</keyword>
<accession>A0A8J3ZFS5</accession>
<dbReference type="PANTHER" id="PTHR23523:SF2">
    <property type="entry name" value="2-NITROIMIDAZOLE TRANSPORTER"/>
    <property type="match status" value="1"/>
</dbReference>
<evidence type="ECO:0000256" key="2">
    <source>
        <dbReference type="ARBA" id="ARBA00022692"/>
    </source>
</evidence>
<dbReference type="RefSeq" id="WP_204005380.1">
    <property type="nucleotide sequence ID" value="NZ_BOPG01000059.1"/>
</dbReference>
<dbReference type="AlphaFoldDB" id="A0A8J3ZFS5"/>
<feature type="transmembrane region" description="Helical" evidence="5">
    <location>
        <begin position="87"/>
        <end position="108"/>
    </location>
</feature>
<feature type="transmembrane region" description="Helical" evidence="5">
    <location>
        <begin position="256"/>
        <end position="275"/>
    </location>
</feature>